<dbReference type="RefSeq" id="WP_309549442.1">
    <property type="nucleotide sequence ID" value="NZ_CP133762.1"/>
</dbReference>
<proteinExistence type="predicted"/>
<dbReference type="EMBL" id="CP133762">
    <property type="protein sequence ID" value="WMX47380.1"/>
    <property type="molecule type" value="Genomic_DNA"/>
</dbReference>
<evidence type="ECO:0000256" key="2">
    <source>
        <dbReference type="SAM" id="SignalP"/>
    </source>
</evidence>
<name>A0ABY9RYW7_9ACTN</name>
<evidence type="ECO:0000313" key="3">
    <source>
        <dbReference type="EMBL" id="WMX47380.1"/>
    </source>
</evidence>
<organism evidence="3 4">
    <name type="scientific">Streptomyces roseicoloratus</name>
    <dbReference type="NCBI Taxonomy" id="2508722"/>
    <lineage>
        <taxon>Bacteria</taxon>
        <taxon>Bacillati</taxon>
        <taxon>Actinomycetota</taxon>
        <taxon>Actinomycetes</taxon>
        <taxon>Kitasatosporales</taxon>
        <taxon>Streptomycetaceae</taxon>
        <taxon>Streptomyces</taxon>
    </lineage>
</organism>
<accession>A0ABY9RYW7</accession>
<dbReference type="Proteomes" id="UP001250858">
    <property type="component" value="Chromosome"/>
</dbReference>
<feature type="compositionally biased region" description="Low complexity" evidence="1">
    <location>
        <begin position="145"/>
        <end position="160"/>
    </location>
</feature>
<dbReference type="Gene3D" id="2.60.40.420">
    <property type="entry name" value="Cupredoxins - blue copper proteins"/>
    <property type="match status" value="1"/>
</dbReference>
<gene>
    <name evidence="3" type="ORF">RGF97_24680</name>
</gene>
<reference evidence="3 4" key="1">
    <citation type="submission" date="2023-09" db="EMBL/GenBank/DDBJ databases">
        <title>Complete genome of Streptomyces roseicoloratus T14.</title>
        <authorList>
            <person name="Bashizi T."/>
            <person name="Kim M.-J."/>
            <person name="Lee G."/>
            <person name="Tagele S.B."/>
            <person name="Shin J.-H."/>
        </authorList>
    </citation>
    <scope>NUCLEOTIDE SEQUENCE [LARGE SCALE GENOMIC DNA]</scope>
    <source>
        <strain evidence="3 4">T14</strain>
    </source>
</reference>
<evidence type="ECO:0000256" key="1">
    <source>
        <dbReference type="SAM" id="MobiDB-lite"/>
    </source>
</evidence>
<protein>
    <submittedName>
        <fullName evidence="3">Copper-binding protein</fullName>
    </submittedName>
</protein>
<feature type="chain" id="PRO_5047077648" evidence="2">
    <location>
        <begin position="28"/>
        <end position="160"/>
    </location>
</feature>
<keyword evidence="2" id="KW-0732">Signal</keyword>
<keyword evidence="4" id="KW-1185">Reference proteome</keyword>
<dbReference type="PROSITE" id="PS51257">
    <property type="entry name" value="PROKAR_LIPOPROTEIN"/>
    <property type="match status" value="1"/>
</dbReference>
<evidence type="ECO:0000313" key="4">
    <source>
        <dbReference type="Proteomes" id="UP001250858"/>
    </source>
</evidence>
<sequence length="160" mass="16286">MTYSRTRRDRVALGLSAAALTALLAAACGDDGGDGDGGATSAPPPAGTTATRVDATLSDFRITFSQQTFEPGDYTFTARNTGRHDHALEFEGPGGENRSATIAPGGSTTLKVTLESGTYEVSCPVDGHKDLGMKTEITVGGGTNGTPDDGPGTDRPGTGY</sequence>
<dbReference type="InterPro" id="IPR008972">
    <property type="entry name" value="Cupredoxin"/>
</dbReference>
<feature type="region of interest" description="Disordered" evidence="1">
    <location>
        <begin position="125"/>
        <end position="160"/>
    </location>
</feature>
<feature type="signal peptide" evidence="2">
    <location>
        <begin position="1"/>
        <end position="27"/>
    </location>
</feature>
<feature type="region of interest" description="Disordered" evidence="1">
    <location>
        <begin position="85"/>
        <end position="105"/>
    </location>
</feature>
<dbReference type="SUPFAM" id="SSF49503">
    <property type="entry name" value="Cupredoxins"/>
    <property type="match status" value="1"/>
</dbReference>